<evidence type="ECO:0000313" key="5">
    <source>
        <dbReference type="EMBL" id="MCV7026482.1"/>
    </source>
</evidence>
<organism evidence="5 7">
    <name type="scientific">Mycolicibacterium novocastrense</name>
    <name type="common">Mycobacterium novocastrense</name>
    <dbReference type="NCBI Taxonomy" id="59813"/>
    <lineage>
        <taxon>Bacteria</taxon>
        <taxon>Bacillati</taxon>
        <taxon>Actinomycetota</taxon>
        <taxon>Actinomycetes</taxon>
        <taxon>Mycobacteriales</taxon>
        <taxon>Mycobacteriaceae</taxon>
        <taxon>Mycolicibacterium</taxon>
    </lineage>
</organism>
<evidence type="ECO:0000313" key="6">
    <source>
        <dbReference type="Proteomes" id="UP000069773"/>
    </source>
</evidence>
<dbReference type="InterPro" id="IPR009721">
    <property type="entry name" value="O-acyltransferase_WSD1_C"/>
</dbReference>
<reference evidence="4 6" key="1">
    <citation type="journal article" date="2016" name="Genome Announc.">
        <title>Draft Genome Sequences of Five Rapidly Growing Mycobacterium Species, M. thermoresistibile, M. fortuitum subsp. acetamidolyticum, M. canariasense, M. brisbanense, and M. novocastrense.</title>
        <authorList>
            <person name="Katahira K."/>
            <person name="Ogura Y."/>
            <person name="Gotoh Y."/>
            <person name="Hayashi T."/>
        </authorList>
    </citation>
    <scope>NUCLEOTIDE SEQUENCE [LARGE SCALE GENOMIC DNA]</scope>
    <source>
        <strain evidence="4 6">JCM18114</strain>
    </source>
</reference>
<feature type="region of interest" description="Disordered" evidence="1">
    <location>
        <begin position="475"/>
        <end position="500"/>
    </location>
</feature>
<reference evidence="5" key="3">
    <citation type="journal article" date="2022" name="BMC Genomics">
        <title>Comparative genome analysis of mycobacteria focusing on tRNA and non-coding RNA.</title>
        <authorList>
            <person name="Behra P.R.K."/>
            <person name="Pettersson B.M.F."/>
            <person name="Ramesh M."/>
            <person name="Das S."/>
            <person name="Dasgupta S."/>
            <person name="Kirsebom L.A."/>
        </authorList>
    </citation>
    <scope>NUCLEOTIDE SEQUENCE</scope>
    <source>
        <strain evidence="5">DSM 44203</strain>
    </source>
</reference>
<name>A0AAW5STU6_MYCNV</name>
<proteinExistence type="predicted"/>
<dbReference type="Proteomes" id="UP000069773">
    <property type="component" value="Unassembled WGS sequence"/>
</dbReference>
<sequence>MGTTRLSVNDAFALHTQTPTTPADTVALLVIEASDRLSHERLKKLVSSALPQMARFRSQLVSKPMGIGQPVWAEIADYDPTPQIDSATVPAPGGRRELADLVGELSAKRQTSPRPLWEAWTIDGLASGRWALAVKMSPVLADGGHGLTSMWRRLTTVEPNGDNRLPTEAGLGPTPSTGELLTDWLAEVIEGHVTGIWMAAGAVTSGLLAVRRRLRDVVDSQMDPETVSSMRDAVPDTVLNATLTKRRSMGLASIPLADVRAISDAFGGSTANVVFAACAMSLRTWLQRHEAVPDDPLLVTVPLSRPTGDAAEDAHPVGVGHVRLPVHLDDPVQVLTDLHTATERLNIAHCYRDESTDPPVDLATVVLLFPPWLVRAGLQLLGGVGLRGRSSSSQATVSFSSEDSGRAYCAGARVVAMYSAEPLAEGCGLNIGVTTHGEVMSVCVSACPDNVPRVEDIAGGVAEAMGVLLAAAEDSPRGEGRSVVTELTSHRSRQAEPMRS</sequence>
<dbReference type="Pfam" id="PF03007">
    <property type="entry name" value="WS_DGAT_cat"/>
    <property type="match status" value="1"/>
</dbReference>
<dbReference type="GO" id="GO:0004144">
    <property type="term" value="F:diacylglycerol O-acyltransferase activity"/>
    <property type="evidence" value="ECO:0007669"/>
    <property type="project" value="InterPro"/>
</dbReference>
<evidence type="ECO:0000313" key="7">
    <source>
        <dbReference type="Proteomes" id="UP001207528"/>
    </source>
</evidence>
<dbReference type="EMBL" id="JACKTI010000066">
    <property type="protein sequence ID" value="MCV7026482.1"/>
    <property type="molecule type" value="Genomic_DNA"/>
</dbReference>
<protein>
    <submittedName>
        <fullName evidence="5">DUF1298 domain-containing protein</fullName>
    </submittedName>
    <submittedName>
        <fullName evidence="4">Diacylglycerol O-acyltransferase</fullName>
    </submittedName>
</protein>
<dbReference type="GO" id="GO:0045017">
    <property type="term" value="P:glycerolipid biosynthetic process"/>
    <property type="evidence" value="ECO:0007669"/>
    <property type="project" value="InterPro"/>
</dbReference>
<feature type="domain" description="O-acyltransferase WSD1 C-terminal" evidence="3">
    <location>
        <begin position="318"/>
        <end position="465"/>
    </location>
</feature>
<dbReference type="AlphaFoldDB" id="A0AAW5STU6"/>
<feature type="domain" description="O-acyltransferase WSD1-like N-terminal" evidence="2">
    <location>
        <begin position="6"/>
        <end position="274"/>
    </location>
</feature>
<evidence type="ECO:0000313" key="4">
    <source>
        <dbReference type="EMBL" id="GAT08525.1"/>
    </source>
</evidence>
<dbReference type="Proteomes" id="UP001207528">
    <property type="component" value="Unassembled WGS sequence"/>
</dbReference>
<dbReference type="Pfam" id="PF06974">
    <property type="entry name" value="WS_DGAT_C"/>
    <property type="match status" value="1"/>
</dbReference>
<gene>
    <name evidence="5" type="ORF">H7I77_24520</name>
    <name evidence="4" type="ORF">RMCN_1658</name>
</gene>
<evidence type="ECO:0000259" key="2">
    <source>
        <dbReference type="Pfam" id="PF03007"/>
    </source>
</evidence>
<evidence type="ECO:0000256" key="1">
    <source>
        <dbReference type="SAM" id="MobiDB-lite"/>
    </source>
</evidence>
<reference evidence="5" key="2">
    <citation type="submission" date="2020-07" db="EMBL/GenBank/DDBJ databases">
        <authorList>
            <person name="Pettersson B.M.F."/>
            <person name="Behra P.R.K."/>
            <person name="Ramesh M."/>
            <person name="Das S."/>
            <person name="Dasgupta S."/>
            <person name="Kirsebom L.A."/>
        </authorList>
    </citation>
    <scope>NUCLEOTIDE SEQUENCE</scope>
    <source>
        <strain evidence="5">DSM 44203</strain>
    </source>
</reference>
<evidence type="ECO:0000259" key="3">
    <source>
        <dbReference type="Pfam" id="PF06974"/>
    </source>
</evidence>
<keyword evidence="6" id="KW-1185">Reference proteome</keyword>
<dbReference type="EMBL" id="BCTA01000023">
    <property type="protein sequence ID" value="GAT08525.1"/>
    <property type="molecule type" value="Genomic_DNA"/>
</dbReference>
<dbReference type="InterPro" id="IPR004255">
    <property type="entry name" value="O-acyltransferase_WSD1_N"/>
</dbReference>
<accession>A0AAW5STU6</accession>
<dbReference type="RefSeq" id="WP_067388308.1">
    <property type="nucleotide sequence ID" value="NZ_BCTA01000023.1"/>
</dbReference>
<comment type="caution">
    <text evidence="5">The sequence shown here is derived from an EMBL/GenBank/DDBJ whole genome shotgun (WGS) entry which is preliminary data.</text>
</comment>